<organism evidence="1 2">
    <name type="scientific">Allochromatium tepidum</name>
    <dbReference type="NCBI Taxonomy" id="553982"/>
    <lineage>
        <taxon>Bacteria</taxon>
        <taxon>Pseudomonadati</taxon>
        <taxon>Pseudomonadota</taxon>
        <taxon>Gammaproteobacteria</taxon>
        <taxon>Chromatiales</taxon>
        <taxon>Chromatiaceae</taxon>
        <taxon>Allochromatium</taxon>
    </lineage>
</organism>
<evidence type="ECO:0008006" key="3">
    <source>
        <dbReference type="Google" id="ProtNLM"/>
    </source>
</evidence>
<keyword evidence="2" id="KW-1185">Reference proteome</keyword>
<accession>A0ABN6GER6</accession>
<dbReference type="RefSeq" id="WP_213382310.1">
    <property type="nucleotide sequence ID" value="NZ_AP024564.1"/>
</dbReference>
<reference evidence="1 2" key="1">
    <citation type="submission" date="2021-04" db="EMBL/GenBank/DDBJ databases">
        <title>Complete genome sequencing of Allochromatium tepidum strain NZ.</title>
        <authorList>
            <person name="Tsukatani Y."/>
            <person name="Mori H."/>
        </authorList>
    </citation>
    <scope>NUCLEOTIDE SEQUENCE [LARGE SCALE GENOMIC DNA]</scope>
    <source>
        <strain evidence="1 2">NZ</strain>
        <plasmid evidence="1 2">pAt1</plasmid>
    </source>
</reference>
<geneLocation type="plasmid" evidence="1 2">
    <name>pAt1</name>
</geneLocation>
<proteinExistence type="predicted"/>
<sequence>MRTLALCVGPGRLHLIPATQADLIVAGADAEPPLRHETPERLTLSAPSQTRFGFSVPPAVDWTLHVPPDFDHLLVQSAGTTVISEGLAWIDVRLEGATSRFECRAPHLGTLSLVGTGQQADVQVGRLQCLSLDGLNNRATLVHAEAFALERHGHGLGCQVTAPSAQPGTAHRLNCRLNGLRQVVEIRHAA</sequence>
<evidence type="ECO:0000313" key="2">
    <source>
        <dbReference type="Proteomes" id="UP000680679"/>
    </source>
</evidence>
<protein>
    <recommendedName>
        <fullName evidence="3">Auto-transporter adhesin head GIN domain-containing protein</fullName>
    </recommendedName>
</protein>
<dbReference type="Proteomes" id="UP000680679">
    <property type="component" value="Plasmid pAt1"/>
</dbReference>
<name>A0ABN6GER6_9GAMM</name>
<evidence type="ECO:0000313" key="1">
    <source>
        <dbReference type="EMBL" id="BCU08382.1"/>
    </source>
</evidence>
<gene>
    <name evidence="1" type="ORF">Atep_30590</name>
</gene>
<keyword evidence="1" id="KW-0614">Plasmid</keyword>
<dbReference type="EMBL" id="AP024564">
    <property type="protein sequence ID" value="BCU08382.1"/>
    <property type="molecule type" value="Genomic_DNA"/>
</dbReference>